<reference evidence="5" key="2">
    <citation type="submission" date="2020-10" db="UniProtKB">
        <authorList>
            <consortium name="WormBaseParasite"/>
        </authorList>
    </citation>
    <scope>IDENTIFICATION</scope>
</reference>
<evidence type="ECO:0000259" key="3">
    <source>
        <dbReference type="Pfam" id="PF12234"/>
    </source>
</evidence>
<evidence type="ECO:0000313" key="4">
    <source>
        <dbReference type="Proteomes" id="UP000492821"/>
    </source>
</evidence>
<keyword evidence="1" id="KW-0853">WD repeat</keyword>
<protein>
    <submittedName>
        <fullName evidence="5">WD_REPEATS_REGION domain-containing protein</fullName>
    </submittedName>
</protein>
<dbReference type="PANTHER" id="PTHR13950">
    <property type="entry name" value="RABCONNECTIN-RELATED"/>
    <property type="match status" value="1"/>
</dbReference>
<feature type="region of interest" description="Disordered" evidence="2">
    <location>
        <begin position="1344"/>
        <end position="1369"/>
    </location>
</feature>
<dbReference type="SUPFAM" id="SSF50978">
    <property type="entry name" value="WD40 repeat-like"/>
    <property type="match status" value="3"/>
</dbReference>
<dbReference type="PANTHER" id="PTHR13950:SF9">
    <property type="entry name" value="RABCONNECTIN-3A"/>
    <property type="match status" value="1"/>
</dbReference>
<dbReference type="GO" id="GO:0043291">
    <property type="term" value="C:RAVE complex"/>
    <property type="evidence" value="ECO:0007669"/>
    <property type="project" value="TreeGrafter"/>
</dbReference>
<dbReference type="Proteomes" id="UP000492821">
    <property type="component" value="Unassembled WGS sequence"/>
</dbReference>
<feature type="compositionally biased region" description="Polar residues" evidence="2">
    <location>
        <begin position="1344"/>
        <end position="1357"/>
    </location>
</feature>
<evidence type="ECO:0000256" key="2">
    <source>
        <dbReference type="SAM" id="MobiDB-lite"/>
    </source>
</evidence>
<dbReference type="WBParaSite" id="Pan_g21888.t1">
    <property type="protein sequence ID" value="Pan_g21888.t1"/>
    <property type="gene ID" value="Pan_g21888"/>
</dbReference>
<dbReference type="SMART" id="SM00320">
    <property type="entry name" value="WD40"/>
    <property type="match status" value="9"/>
</dbReference>
<sequence>MSVHQVITGALNKGESSFSIGSVDGINFIACAVGTDVVILAPNFQRVQIIPGNDVGQENVVSAVAAVYGSLVRIYEPNYSSAAIALVPFQWTEVSKIEATKPVTTIQWVLEGLRLLVMCSSELILYQNQLLSTAVKDSGSSVTFSISEEKANGWDVLWRTDLAFEMKFVKFSPDGTLFASCGENDNLVKVWYQQEEPYKDGQIHFSYYYLQHPAPVTGFEWRRTSRYMPRKCAQNAIITWCEDNISRIWKQTPKNDTQLENLIEAVDVVSKTAERFQKRNKSFRVKKARRKLVTKISDLINKEHAHPRRGSGSHASLLTRSATFADFAVPASTVDSLHFSLVATIDPDNDCYLVPSLNTGSNAPRQPFAIHWLNNKELMFALGAEKILADTILNDQFDTRSSSKAKSMSPNSTSGLSESEGDTTSDNITLDRPAVSHSPSITVTPSSTTQDIQLKDMLDTKLEGLMREWNHCVDVVFSVYPVDGSLLTWTIEWLDDTWRQPTVNFASRFPNAFPLTDAASLSLSLYSFNPYNPVYAEVAQRHSPDPMDPDTVDRLIGKQQKDVPKDTIHLLTSHMNGSLNLWDLTTEDNHSLTHILNIVHRSRMCGHRFHISKVVAHPVLPLLLTASQAAKKDESESARDSELILWKVSPVSPLCKSGGVRELARLNSNSAHAFDCLSWVPAILPSSTLGTVCNSPSSCFIASNHGKLLIYQAVVDARGLLAELYSSKVTRRNLSSSTESLDESAAIEASPDLCETFNVVSTQSTAKPGCVLFLGDVENSSHESSDMLMLHVFNEELTLNNVVENDEHAERNSLVIDRSRSATFSDNYFIVMVVRTATEDRLRMWSLTVASQLPVPMKNYVDDEEVKPDGDDFYPAAPTNPPSVAKLSITSKVVYDEPIELPSGVRVLNCVVAAGHLPSAGLYPACRAPYLLLLSCSDDHIRFLRCATRSNPDGTYEHEWNQWKMISDDIDSELELDGEIYDISAAHSGRFASAYRNGGSHEHRPGATLTEDLEVSVYECESSGGVEWLQEDTFRLDKYVTQTTNTRSLLESFRQEEQQGTLRDLIRRVVRLDWVSAEDGSHILTVGVGHTIYLFAQVSRDVAQQNIVMLKDNETKNRGRLRKASSLVGNTLCSNRLVRWMCLRTLELQSADGLPPLPTAMSWVRDGMLIIGLHSEMRIYNQWNPTSKASDNPKEDEAHSTRYFLDLKSSQPPTQKASINISRSHSMLEQLNKRAKLDTASGNKMMKDIMTKVLSAAIPISEMNTKDEVVLKALSEEGLFEASRLANPMLPQYHPKQLIEMLNSGKTKRVKAIFLHMIRTLKYRNASGSNALKRAASVRKLTAADSTSVDFGESQPQRLGEDETPEFEELDSIPPLPLYALLEADEAVSGDEKAANINGTEAYDGLFGDNDDEEDLDDVLQEGYDDAPRRTRSRHSSGNSIDRSGRVDIVFTARHCRILTEMLTHMQLPGLSSVDQMHLLSIADTLSHFSSSTIDRLIQANAGFHNITPSTVADSAAAGYANVSTGVESVDECGLRFLMAMKQHEYLLRCLPIHQRQQLKTKGLSTAHIIWAFHSDTETELLNAIPCCQRGQETWEELRSVGAAWWLKNTSTLKLCVEKMAKSAFQQKQEPLDASLYYLALRKKNVLTHLFRTVNDVKLAEFFREDFTIDRWKRAALKNAFMLMSKQRFHHAAAFFLLGNSLKDALQTIIRRLNDIQLAMVVLRLFEPDPERQSVLLTELLCNEVLGCDPSTVKHASVSTAVESSLSPSSRTPSIDPFERSMAFWLVKNYAKAASTLLEEANKASFAIHGGFTRSSLSDIFNLYSYLRRHPLVTRQRLTDSAIPIGSTEKFLQLARELESRVTPSERRLYFRTASVHMASGCPLLALDVLLRLPKKLGVFLPDDGDLTGALHTQVSNEGAGGVSSPAAPEPVQSSADFDWSAPSEVKEDELKLDWSDDDADADDEFAEKESIIDREDSILIDTVAIAATEEDSSKTAPMFVDFISQHLTFVAALRVFMEELSTLASGFEVDGGQLRFELFRWLEKECLVLRDICDYQVDVDLKNAEHSLNTIDFTSSNADIELKALAIERRRLWLTAHQKLIRTFTSYCALHSAQNHRLTSVLMELLLLLLELQQEGSTFSHRSSISSKAPCPFPLLVGSLSNCRMFLSSPLHFIENQSNDLLTTIAEFDQPLSFDLSLPKVYDLYYLCQGLSSCLYQALSDIDEPTWNQHHNSTAGILTRQYNSFAANDDTSVVSQPCRWPGVQSFISLLECEKDEDCPNLLVLIAECFTAITMSLFCYAFSLYDARWLYRLMAHDVNSSSFGEMFGGAGEHRLKPIPSRPPPPRPDPSPSSTGDVIRAKLHARVFGAGPPAGNPNQHPNSANDQVISVWVPPKKHIFQFFAEKVEGHGDAADYEYDSDDAGSITSADDEDDEYHFDPRPHDTPHSYAWYLIRLALAIQQQTRLKQFLQLLGIDINDLPTTSPKITKILALLDDWIEQLHCMIERFPGGCPAGFLPNPFIEPELSNQNAPLLRKYRSLIESGNTPFEYDEKGVLPVRRLWSYLVRQENLSANFIKYIFEKQGAIRDASKDASSTSGALSSTSSSNTIKIMHREQDPILAFACNSVKPSWIAVSNGREIQEISMESLFAEQALLNDHRTTYLNNRVALDIALEKTARDTLRDNDDYQILLDGKVKTNTSFITPFILDRSRVALQKLRKRQAPGVRRLEPHPSLPYYVSGSSDGSIFLWEWGLEQPIFTARSAGQYAKVTKLAFSLNGNKFAAVDGDGLLCMWQAAQSVSVRKPYFNQKCHTKAAADVKFLGQTSSLLVTVGHSSGDANVTLWDTLMPSSKATVHSFIGHPDGAMCVAYLPNSQTIVSGGRHGDVCLWDIRQRQLRTSIKAFDSASIVKALCVDDNGDYIIVGSSDGDLKVFNSLSNPTQLYNYTGEHAAKGGFSLRQVGIQGIQQLALDSSLRLFSCGADCSLKFRPLPAVVQTYA</sequence>
<dbReference type="Pfam" id="PF00400">
    <property type="entry name" value="WD40"/>
    <property type="match status" value="3"/>
</dbReference>
<feature type="domain" description="RAVE complex protein Rav1 C-terminal" evidence="3">
    <location>
        <begin position="1522"/>
        <end position="1746"/>
    </location>
</feature>
<dbReference type="Pfam" id="PF12234">
    <property type="entry name" value="Rav1p_C"/>
    <property type="match status" value="2"/>
</dbReference>
<feature type="domain" description="RAVE complex protein Rav1 C-terminal" evidence="3">
    <location>
        <begin position="1159"/>
        <end position="1339"/>
    </location>
</feature>
<organism evidence="4 5">
    <name type="scientific">Panagrellus redivivus</name>
    <name type="common">Microworm</name>
    <dbReference type="NCBI Taxonomy" id="6233"/>
    <lineage>
        <taxon>Eukaryota</taxon>
        <taxon>Metazoa</taxon>
        <taxon>Ecdysozoa</taxon>
        <taxon>Nematoda</taxon>
        <taxon>Chromadorea</taxon>
        <taxon>Rhabditida</taxon>
        <taxon>Tylenchina</taxon>
        <taxon>Panagrolaimomorpha</taxon>
        <taxon>Panagrolaimoidea</taxon>
        <taxon>Panagrolaimidae</taxon>
        <taxon>Panagrellus</taxon>
    </lineage>
</organism>
<evidence type="ECO:0000313" key="5">
    <source>
        <dbReference type="WBParaSite" id="Pan_g21888.t1"/>
    </source>
</evidence>
<dbReference type="InterPro" id="IPR015943">
    <property type="entry name" value="WD40/YVTN_repeat-like_dom_sf"/>
</dbReference>
<dbReference type="InterPro" id="IPR022033">
    <property type="entry name" value="Rav1p_C"/>
</dbReference>
<dbReference type="InterPro" id="IPR036322">
    <property type="entry name" value="WD40_repeat_dom_sf"/>
</dbReference>
<feature type="region of interest" description="Disordered" evidence="2">
    <location>
        <begin position="1916"/>
        <end position="1945"/>
    </location>
</feature>
<proteinExistence type="predicted"/>
<name>A0A7E4VJF2_PANRE</name>
<evidence type="ECO:0000256" key="1">
    <source>
        <dbReference type="PROSITE-ProRule" id="PRU00221"/>
    </source>
</evidence>
<dbReference type="GO" id="GO:0007035">
    <property type="term" value="P:vacuolar acidification"/>
    <property type="evidence" value="ECO:0007669"/>
    <property type="project" value="TreeGrafter"/>
</dbReference>
<dbReference type="InterPro" id="IPR052208">
    <property type="entry name" value="DmX-like/RAVE_component"/>
</dbReference>
<dbReference type="PROSITE" id="PS50082">
    <property type="entry name" value="WD_REPEATS_2"/>
    <property type="match status" value="1"/>
</dbReference>
<dbReference type="InterPro" id="IPR001680">
    <property type="entry name" value="WD40_rpt"/>
</dbReference>
<feature type="region of interest" description="Disordered" evidence="2">
    <location>
        <begin position="399"/>
        <end position="448"/>
    </location>
</feature>
<feature type="compositionally biased region" description="Pro residues" evidence="2">
    <location>
        <begin position="2339"/>
        <end position="2350"/>
    </location>
</feature>
<keyword evidence="4" id="KW-1185">Reference proteome</keyword>
<dbReference type="Gene3D" id="2.130.10.10">
    <property type="entry name" value="YVTN repeat-like/Quinoprotein amine dehydrogenase"/>
    <property type="match status" value="2"/>
</dbReference>
<dbReference type="PROSITE" id="PS50294">
    <property type="entry name" value="WD_REPEATS_REGION"/>
    <property type="match status" value="1"/>
</dbReference>
<feature type="repeat" description="WD" evidence="1">
    <location>
        <begin position="2856"/>
        <end position="2897"/>
    </location>
</feature>
<feature type="region of interest" description="Disordered" evidence="2">
    <location>
        <begin position="2332"/>
        <end position="2355"/>
    </location>
</feature>
<accession>A0A7E4VJF2</accession>
<feature type="compositionally biased region" description="Low complexity" evidence="2">
    <location>
        <begin position="435"/>
        <end position="448"/>
    </location>
</feature>
<reference evidence="4" key="1">
    <citation type="journal article" date="2013" name="Genetics">
        <title>The draft genome and transcriptome of Panagrellus redivivus are shaped by the harsh demands of a free-living lifestyle.</title>
        <authorList>
            <person name="Srinivasan J."/>
            <person name="Dillman A.R."/>
            <person name="Macchietto M.G."/>
            <person name="Heikkinen L."/>
            <person name="Lakso M."/>
            <person name="Fracchia K.M."/>
            <person name="Antoshechkin I."/>
            <person name="Mortazavi A."/>
            <person name="Wong G."/>
            <person name="Sternberg P.W."/>
        </authorList>
    </citation>
    <scope>NUCLEOTIDE SEQUENCE [LARGE SCALE GENOMIC DNA]</scope>
    <source>
        <strain evidence="4">MT8872</strain>
    </source>
</reference>
<feature type="compositionally biased region" description="Low complexity" evidence="2">
    <location>
        <begin position="402"/>
        <end position="414"/>
    </location>
</feature>